<keyword evidence="4" id="KW-0675">Receptor</keyword>
<proteinExistence type="predicted"/>
<evidence type="ECO:0000313" key="5">
    <source>
        <dbReference type="Proteomes" id="UP001178508"/>
    </source>
</evidence>
<dbReference type="CDD" id="cd00063">
    <property type="entry name" value="FN3"/>
    <property type="match status" value="1"/>
</dbReference>
<keyword evidence="1" id="KW-0472">Membrane</keyword>
<feature type="domain" description="Fibronectin type-III" evidence="3">
    <location>
        <begin position="7"/>
        <end position="103"/>
    </location>
</feature>
<dbReference type="InterPro" id="IPR036116">
    <property type="entry name" value="FN3_sf"/>
</dbReference>
<feature type="transmembrane region" description="Helical" evidence="1">
    <location>
        <begin position="247"/>
        <end position="270"/>
    </location>
</feature>
<gene>
    <name evidence="4" type="ORF">XNOV1_A035433</name>
</gene>
<keyword evidence="2" id="KW-0732">Signal</keyword>
<dbReference type="Proteomes" id="UP001178508">
    <property type="component" value="Chromosome 11"/>
</dbReference>
<dbReference type="EMBL" id="OY660874">
    <property type="protein sequence ID" value="CAJ1067131.1"/>
    <property type="molecule type" value="Genomic_DNA"/>
</dbReference>
<dbReference type="AlphaFoldDB" id="A0AAV1FZR7"/>
<sequence>MERVVTLLFPVFLLLLHSRAAKSHVEPPTNLTLHCRNLQNILKWAYDNPPPGLKYKVVIRCNSGDPHTRWVDPPALQADLSFLSETDLEYYVTVTAVLGGNQSAPSKGIEFSYFQDALIGQKCVVDLPSVDVIAQKDDTIRLSFEHPWLFHKTNQANHLKSESRKRRSHDPQVTKDLPEFKYEVVILNQKEQPHSFSCVESVCEEELYVDAAQEKHCLKITGEMEKMSVEATQDYCASPLEKTQTDYYIYIIVASLLLVAALIFIGFMVYKKKTAASSSFPQTMNIPGTRKQWTLGVDQEQVLVPVMEPQSPDLLLPTTDVITDVTEITPALDSEQDCRMRIGVSAEDEDEEAPNVDNVEYVQGRNLDESETPDTFPSAYERRPVFVEMGSGEIMQGYRGVENETGLPQAVLHS</sequence>
<reference evidence="4" key="1">
    <citation type="submission" date="2023-08" db="EMBL/GenBank/DDBJ databases">
        <authorList>
            <person name="Alioto T."/>
            <person name="Alioto T."/>
            <person name="Gomez Garrido J."/>
        </authorList>
    </citation>
    <scope>NUCLEOTIDE SEQUENCE</scope>
</reference>
<dbReference type="PANTHER" id="PTHR20859:SF87">
    <property type="entry name" value="CYTOKINE RECEPTOR FAMILY MEMBER B13-RELATED"/>
    <property type="match status" value="1"/>
</dbReference>
<feature type="chain" id="PRO_5043751633" evidence="2">
    <location>
        <begin position="24"/>
        <end position="414"/>
    </location>
</feature>
<dbReference type="Gene3D" id="2.60.40.10">
    <property type="entry name" value="Immunoglobulins"/>
    <property type="match status" value="1"/>
</dbReference>
<name>A0AAV1FZR7_XYRNO</name>
<evidence type="ECO:0000256" key="1">
    <source>
        <dbReference type="SAM" id="Phobius"/>
    </source>
</evidence>
<dbReference type="SUPFAM" id="SSF49265">
    <property type="entry name" value="Fibronectin type III"/>
    <property type="match status" value="1"/>
</dbReference>
<keyword evidence="1" id="KW-1133">Transmembrane helix</keyword>
<keyword evidence="1" id="KW-0812">Transmembrane</keyword>
<dbReference type="InterPro" id="IPR050650">
    <property type="entry name" value="Type-II_Cytokine-TF_Rcpt"/>
</dbReference>
<dbReference type="GO" id="GO:0004896">
    <property type="term" value="F:cytokine receptor activity"/>
    <property type="evidence" value="ECO:0007669"/>
    <property type="project" value="TreeGrafter"/>
</dbReference>
<dbReference type="Pfam" id="PF01108">
    <property type="entry name" value="Tissue_fac"/>
    <property type="match status" value="1"/>
</dbReference>
<dbReference type="InterPro" id="IPR003961">
    <property type="entry name" value="FN3_dom"/>
</dbReference>
<dbReference type="InterPro" id="IPR013783">
    <property type="entry name" value="Ig-like_fold"/>
</dbReference>
<feature type="signal peptide" evidence="2">
    <location>
        <begin position="1"/>
        <end position="23"/>
    </location>
</feature>
<dbReference type="GO" id="GO:0005886">
    <property type="term" value="C:plasma membrane"/>
    <property type="evidence" value="ECO:0007669"/>
    <property type="project" value="TreeGrafter"/>
</dbReference>
<protein>
    <submittedName>
        <fullName evidence="4">Interferon gamma receptor 1-like</fullName>
    </submittedName>
</protein>
<organism evidence="4 5">
    <name type="scientific">Xyrichtys novacula</name>
    <name type="common">Pearly razorfish</name>
    <name type="synonym">Hemipteronotus novacula</name>
    <dbReference type="NCBI Taxonomy" id="13765"/>
    <lineage>
        <taxon>Eukaryota</taxon>
        <taxon>Metazoa</taxon>
        <taxon>Chordata</taxon>
        <taxon>Craniata</taxon>
        <taxon>Vertebrata</taxon>
        <taxon>Euteleostomi</taxon>
        <taxon>Actinopterygii</taxon>
        <taxon>Neopterygii</taxon>
        <taxon>Teleostei</taxon>
        <taxon>Neoteleostei</taxon>
        <taxon>Acanthomorphata</taxon>
        <taxon>Eupercaria</taxon>
        <taxon>Labriformes</taxon>
        <taxon>Labridae</taxon>
        <taxon>Xyrichtys</taxon>
    </lineage>
</organism>
<evidence type="ECO:0000313" key="4">
    <source>
        <dbReference type="EMBL" id="CAJ1067131.1"/>
    </source>
</evidence>
<evidence type="ECO:0000259" key="3">
    <source>
        <dbReference type="Pfam" id="PF01108"/>
    </source>
</evidence>
<accession>A0AAV1FZR7</accession>
<evidence type="ECO:0000256" key="2">
    <source>
        <dbReference type="SAM" id="SignalP"/>
    </source>
</evidence>
<dbReference type="PANTHER" id="PTHR20859">
    <property type="entry name" value="INTERFERON/INTERLEUKIN RECEPTOR"/>
    <property type="match status" value="1"/>
</dbReference>
<keyword evidence="5" id="KW-1185">Reference proteome</keyword>